<dbReference type="GO" id="GO:0005634">
    <property type="term" value="C:nucleus"/>
    <property type="evidence" value="ECO:0007669"/>
    <property type="project" value="UniProtKB-SubCell"/>
</dbReference>
<evidence type="ECO:0000256" key="7">
    <source>
        <dbReference type="PROSITE-ProRule" id="PRU00094"/>
    </source>
</evidence>
<comment type="subcellular location">
    <subcellularLocation>
        <location evidence="1">Nucleus</location>
    </subcellularLocation>
</comment>
<reference evidence="10" key="1">
    <citation type="journal article" date="2021" name="Genome Biol. Evol.">
        <title>A High-Quality Reference Genome for a Parasitic Bivalve with Doubly Uniparental Inheritance (Bivalvia: Unionida).</title>
        <authorList>
            <person name="Smith C.H."/>
        </authorList>
    </citation>
    <scope>NUCLEOTIDE SEQUENCE</scope>
    <source>
        <strain evidence="10">CHS0354</strain>
    </source>
</reference>
<dbReference type="InterPro" id="IPR013088">
    <property type="entry name" value="Znf_NHR/GATA"/>
</dbReference>
<dbReference type="Proteomes" id="UP001195483">
    <property type="component" value="Unassembled WGS sequence"/>
</dbReference>
<evidence type="ECO:0000256" key="3">
    <source>
        <dbReference type="ARBA" id="ARBA00022723"/>
    </source>
</evidence>
<evidence type="ECO:0000313" key="11">
    <source>
        <dbReference type="Proteomes" id="UP001195483"/>
    </source>
</evidence>
<dbReference type="SUPFAM" id="SSF57716">
    <property type="entry name" value="Glucocorticoid receptor-like (DNA-binding domain)"/>
    <property type="match status" value="1"/>
</dbReference>
<feature type="domain" description="GATA-type" evidence="9">
    <location>
        <begin position="9"/>
        <end position="33"/>
    </location>
</feature>
<comment type="caution">
    <text evidence="10">The sequence shown here is derived from an EMBL/GenBank/DDBJ whole genome shotgun (WGS) entry which is preliminary data.</text>
</comment>
<sequence length="276" mass="30492">MPLGMKPVCSSCKISTSAMWRKGLNGDIQCNSCATKQSPNNGGKETGSNGTGSKTNGNGGNGGPILRKSSRNKPSKYRMSSTTKAVATKGKSRRILFKKSQPIKAPSSVATVVTGESIFHDGLYYQAGDIVSLVDHDGTVYYAQIRGFLQDQYYEKSAVITWLLPTQKTQGDMFDPHTYILGPEEDLPRKMEYMEFVCHAPSDYFKAKKAPYPTISSKPELCYIWSSIRPVVKVAPTMDEIFGLNEGHLQQKAQSVRIEKEKSKDREKKISQTGSQ</sequence>
<evidence type="ECO:0000256" key="6">
    <source>
        <dbReference type="ARBA" id="ARBA00023242"/>
    </source>
</evidence>
<dbReference type="GO" id="GO:0006325">
    <property type="term" value="P:chromatin organization"/>
    <property type="evidence" value="ECO:0007669"/>
    <property type="project" value="TreeGrafter"/>
</dbReference>
<feature type="region of interest" description="Disordered" evidence="8">
    <location>
        <begin position="253"/>
        <end position="276"/>
    </location>
</feature>
<keyword evidence="4 7" id="KW-0863">Zinc-finger</keyword>
<name>A0AAE0TGA2_9BIVA</name>
<evidence type="ECO:0000256" key="2">
    <source>
        <dbReference type="ARBA" id="ARBA00014943"/>
    </source>
</evidence>
<dbReference type="PANTHER" id="PTHR13340:SF2">
    <property type="entry name" value="GATA ZINC FINGER DOMAIN-CONTAINING PROTEIN 1"/>
    <property type="match status" value="1"/>
</dbReference>
<feature type="compositionally biased region" description="Basic and acidic residues" evidence="8">
    <location>
        <begin position="257"/>
        <end position="270"/>
    </location>
</feature>
<dbReference type="PROSITE" id="PS00344">
    <property type="entry name" value="GATA_ZN_FINGER_1"/>
    <property type="match status" value="1"/>
</dbReference>
<keyword evidence="6" id="KW-0539">Nucleus</keyword>
<feature type="region of interest" description="Disordered" evidence="8">
    <location>
        <begin position="33"/>
        <end position="84"/>
    </location>
</feature>
<reference evidence="10" key="3">
    <citation type="submission" date="2023-05" db="EMBL/GenBank/DDBJ databases">
        <authorList>
            <person name="Smith C.H."/>
        </authorList>
    </citation>
    <scope>NUCLEOTIDE SEQUENCE</scope>
    <source>
        <strain evidence="10">CHS0354</strain>
        <tissue evidence="10">Mantle</tissue>
    </source>
</reference>
<dbReference type="PANTHER" id="PTHR13340">
    <property type="entry name" value="GATA ZINC FINGER DOMAIN-CONTAINING"/>
    <property type="match status" value="1"/>
</dbReference>
<organism evidence="10 11">
    <name type="scientific">Potamilus streckersoni</name>
    <dbReference type="NCBI Taxonomy" id="2493646"/>
    <lineage>
        <taxon>Eukaryota</taxon>
        <taxon>Metazoa</taxon>
        <taxon>Spiralia</taxon>
        <taxon>Lophotrochozoa</taxon>
        <taxon>Mollusca</taxon>
        <taxon>Bivalvia</taxon>
        <taxon>Autobranchia</taxon>
        <taxon>Heteroconchia</taxon>
        <taxon>Palaeoheterodonta</taxon>
        <taxon>Unionida</taxon>
        <taxon>Unionoidea</taxon>
        <taxon>Unionidae</taxon>
        <taxon>Ambleminae</taxon>
        <taxon>Lampsilini</taxon>
        <taxon>Potamilus</taxon>
    </lineage>
</organism>
<dbReference type="EMBL" id="JAEAOA010000935">
    <property type="protein sequence ID" value="KAK3609860.1"/>
    <property type="molecule type" value="Genomic_DNA"/>
</dbReference>
<dbReference type="InterPro" id="IPR000679">
    <property type="entry name" value="Znf_GATA"/>
</dbReference>
<protein>
    <recommendedName>
        <fullName evidence="2">GATA zinc finger domain-containing protein 1</fullName>
    </recommendedName>
</protein>
<dbReference type="AlphaFoldDB" id="A0AAE0TGA2"/>
<evidence type="ECO:0000313" key="10">
    <source>
        <dbReference type="EMBL" id="KAK3609860.1"/>
    </source>
</evidence>
<evidence type="ECO:0000259" key="9">
    <source>
        <dbReference type="PROSITE" id="PS50114"/>
    </source>
</evidence>
<proteinExistence type="predicted"/>
<evidence type="ECO:0000256" key="4">
    <source>
        <dbReference type="ARBA" id="ARBA00022771"/>
    </source>
</evidence>
<dbReference type="PROSITE" id="PS50114">
    <property type="entry name" value="GATA_ZN_FINGER_2"/>
    <property type="match status" value="1"/>
</dbReference>
<gene>
    <name evidence="10" type="ORF">CHS0354_015051</name>
</gene>
<feature type="compositionally biased region" description="Low complexity" evidence="8">
    <location>
        <begin position="40"/>
        <end position="56"/>
    </location>
</feature>
<dbReference type="GO" id="GO:0043565">
    <property type="term" value="F:sequence-specific DNA binding"/>
    <property type="evidence" value="ECO:0007669"/>
    <property type="project" value="InterPro"/>
</dbReference>
<accession>A0AAE0TGA2</accession>
<keyword evidence="5" id="KW-0862">Zinc</keyword>
<dbReference type="InterPro" id="IPR039050">
    <property type="entry name" value="GATAD1"/>
</dbReference>
<keyword evidence="11" id="KW-1185">Reference proteome</keyword>
<evidence type="ECO:0000256" key="8">
    <source>
        <dbReference type="SAM" id="MobiDB-lite"/>
    </source>
</evidence>
<dbReference type="GO" id="GO:0008270">
    <property type="term" value="F:zinc ion binding"/>
    <property type="evidence" value="ECO:0007669"/>
    <property type="project" value="UniProtKB-KW"/>
</dbReference>
<evidence type="ECO:0000256" key="5">
    <source>
        <dbReference type="ARBA" id="ARBA00022833"/>
    </source>
</evidence>
<dbReference type="Gene3D" id="3.30.50.10">
    <property type="entry name" value="Erythroid Transcription Factor GATA-1, subunit A"/>
    <property type="match status" value="1"/>
</dbReference>
<keyword evidence="3" id="KW-0479">Metal-binding</keyword>
<dbReference type="SMART" id="SM00401">
    <property type="entry name" value="ZnF_GATA"/>
    <property type="match status" value="1"/>
</dbReference>
<reference evidence="10" key="2">
    <citation type="journal article" date="2021" name="Genome Biol. Evol.">
        <title>Developing a high-quality reference genome for a parasitic bivalve with doubly uniparental inheritance (Bivalvia: Unionida).</title>
        <authorList>
            <person name="Smith C.H."/>
        </authorList>
    </citation>
    <scope>NUCLEOTIDE SEQUENCE</scope>
    <source>
        <strain evidence="10">CHS0354</strain>
        <tissue evidence="10">Mantle</tissue>
    </source>
</reference>
<evidence type="ECO:0000256" key="1">
    <source>
        <dbReference type="ARBA" id="ARBA00004123"/>
    </source>
</evidence>
<dbReference type="GO" id="GO:0006355">
    <property type="term" value="P:regulation of DNA-templated transcription"/>
    <property type="evidence" value="ECO:0007669"/>
    <property type="project" value="InterPro"/>
</dbReference>